<reference evidence="1 2" key="1">
    <citation type="submission" date="2024-03" db="EMBL/GenBank/DDBJ databases">
        <title>Mouse gut bacterial collection (mGBC) of GemPharmatech.</title>
        <authorList>
            <person name="He Y."/>
            <person name="Dong L."/>
            <person name="Wu D."/>
            <person name="Gao X."/>
            <person name="Lin Z."/>
        </authorList>
    </citation>
    <scope>NUCLEOTIDE SEQUENCE [LARGE SCALE GENOMIC DNA]</scope>
    <source>
        <strain evidence="1 2">54-13</strain>
    </source>
</reference>
<gene>
    <name evidence="1" type="ORF">AAK873_13535</name>
</gene>
<keyword evidence="2" id="KW-1185">Reference proteome</keyword>
<comment type="caution">
    <text evidence="1">The sequence shown here is derived from an EMBL/GenBank/DDBJ whole genome shotgun (WGS) entry which is preliminary data.</text>
</comment>
<protein>
    <submittedName>
        <fullName evidence="1">Uncharacterized protein</fullName>
    </submittedName>
</protein>
<evidence type="ECO:0000313" key="1">
    <source>
        <dbReference type="EMBL" id="MEY8246625.1"/>
    </source>
</evidence>
<accession>A0ABV4D1B9</accession>
<name>A0ABV4D1B9_9BACT</name>
<sequence>MAKSTGYKSFRELPSFNLHRGSNDKADVPMTTGAYYPASTRSFPASSTVMDYLSQALQPPHSRYHLQSGVYE</sequence>
<dbReference type="Proteomes" id="UP001565200">
    <property type="component" value="Unassembled WGS sequence"/>
</dbReference>
<dbReference type="EMBL" id="JBCLPP010000063">
    <property type="protein sequence ID" value="MEY8246625.1"/>
    <property type="molecule type" value="Genomic_DNA"/>
</dbReference>
<proteinExistence type="predicted"/>
<evidence type="ECO:0000313" key="2">
    <source>
        <dbReference type="Proteomes" id="UP001565200"/>
    </source>
</evidence>
<dbReference type="RefSeq" id="WP_147438831.1">
    <property type="nucleotide sequence ID" value="NZ_JBCLPP010000063.1"/>
</dbReference>
<organism evidence="1 2">
    <name type="scientific">Heminiphilus faecis</name>
    <dbReference type="NCBI Taxonomy" id="2601703"/>
    <lineage>
        <taxon>Bacteria</taxon>
        <taxon>Pseudomonadati</taxon>
        <taxon>Bacteroidota</taxon>
        <taxon>Bacteroidia</taxon>
        <taxon>Bacteroidales</taxon>
        <taxon>Muribaculaceae</taxon>
        <taxon>Heminiphilus</taxon>
    </lineage>
</organism>